<dbReference type="InterPro" id="IPR014284">
    <property type="entry name" value="RNA_pol_sigma-70_dom"/>
</dbReference>
<dbReference type="InterPro" id="IPR013249">
    <property type="entry name" value="RNA_pol_sigma70_r4_t2"/>
</dbReference>
<organism evidence="7 8">
    <name type="scientific">Catenovulum sediminis</name>
    <dbReference type="NCBI Taxonomy" id="1740262"/>
    <lineage>
        <taxon>Bacteria</taxon>
        <taxon>Pseudomonadati</taxon>
        <taxon>Pseudomonadota</taxon>
        <taxon>Gammaproteobacteria</taxon>
        <taxon>Alteromonadales</taxon>
        <taxon>Alteromonadaceae</taxon>
        <taxon>Catenovulum</taxon>
    </lineage>
</organism>
<dbReference type="SUPFAM" id="SSF88946">
    <property type="entry name" value="Sigma2 domain of RNA polymerase sigma factors"/>
    <property type="match status" value="1"/>
</dbReference>
<dbReference type="CDD" id="cd06171">
    <property type="entry name" value="Sigma70_r4"/>
    <property type="match status" value="1"/>
</dbReference>
<dbReference type="InterPro" id="IPR036388">
    <property type="entry name" value="WH-like_DNA-bd_sf"/>
</dbReference>
<evidence type="ECO:0000256" key="3">
    <source>
        <dbReference type="ARBA" id="ARBA00023082"/>
    </source>
</evidence>
<evidence type="ECO:0000259" key="6">
    <source>
        <dbReference type="Pfam" id="PF08281"/>
    </source>
</evidence>
<evidence type="ECO:0000256" key="4">
    <source>
        <dbReference type="ARBA" id="ARBA00023163"/>
    </source>
</evidence>
<reference evidence="7 8" key="1">
    <citation type="submission" date="2024-06" db="EMBL/GenBank/DDBJ databases">
        <authorList>
            <person name="Chen R.Y."/>
        </authorList>
    </citation>
    <scope>NUCLEOTIDE SEQUENCE [LARGE SCALE GENOMIC DNA]</scope>
    <source>
        <strain evidence="7 8">D2</strain>
    </source>
</reference>
<evidence type="ECO:0000313" key="7">
    <source>
        <dbReference type="EMBL" id="MER2491656.1"/>
    </source>
</evidence>
<feature type="domain" description="RNA polymerase sigma-70 region 2" evidence="5">
    <location>
        <begin position="6"/>
        <end position="69"/>
    </location>
</feature>
<dbReference type="SUPFAM" id="SSF88659">
    <property type="entry name" value="Sigma3 and sigma4 domains of RNA polymerase sigma factors"/>
    <property type="match status" value="1"/>
</dbReference>
<accession>A0ABV1RFE9</accession>
<proteinExistence type="inferred from homology"/>
<dbReference type="InterPro" id="IPR039425">
    <property type="entry name" value="RNA_pol_sigma-70-like"/>
</dbReference>
<dbReference type="EMBL" id="JBELOE010000143">
    <property type="protein sequence ID" value="MER2491656.1"/>
    <property type="molecule type" value="Genomic_DNA"/>
</dbReference>
<dbReference type="Proteomes" id="UP001467690">
    <property type="component" value="Unassembled WGS sequence"/>
</dbReference>
<keyword evidence="3" id="KW-0731">Sigma factor</keyword>
<protein>
    <submittedName>
        <fullName evidence="7">RNA polymerase sigma factor</fullName>
    </submittedName>
</protein>
<evidence type="ECO:0000259" key="5">
    <source>
        <dbReference type="Pfam" id="PF04542"/>
    </source>
</evidence>
<dbReference type="InterPro" id="IPR013325">
    <property type="entry name" value="RNA_pol_sigma_r2"/>
</dbReference>
<name>A0ABV1RFE9_9ALTE</name>
<dbReference type="InterPro" id="IPR007627">
    <property type="entry name" value="RNA_pol_sigma70_r2"/>
</dbReference>
<keyword evidence="8" id="KW-1185">Reference proteome</keyword>
<dbReference type="Gene3D" id="1.10.10.10">
    <property type="entry name" value="Winged helix-like DNA-binding domain superfamily/Winged helix DNA-binding domain"/>
    <property type="match status" value="1"/>
</dbReference>
<gene>
    <name evidence="7" type="ORF">ABS311_07150</name>
</gene>
<feature type="domain" description="RNA polymerase sigma factor 70 region 4 type 2" evidence="6">
    <location>
        <begin position="99"/>
        <end position="151"/>
    </location>
</feature>
<evidence type="ECO:0000256" key="1">
    <source>
        <dbReference type="ARBA" id="ARBA00010641"/>
    </source>
</evidence>
<dbReference type="NCBIfam" id="TIGR02937">
    <property type="entry name" value="sigma70-ECF"/>
    <property type="match status" value="1"/>
</dbReference>
<sequence length="164" mass="18242">MKQQITKLVPQLRRFAFALTGSADDADDLLQNTIERLLRQAPDAQDEDLTKWAFRVCKNLWIDEYRSRKVRSQAAANPELSANQAVDGERAMQGEIALQQVNSAMAQLPDEQRSIISLIALEGLSYKEAAAALELPIGTVMSRLARARLALSEFLKNSQEEANA</sequence>
<dbReference type="RefSeq" id="WP_350401249.1">
    <property type="nucleotide sequence ID" value="NZ_JBELOE010000143.1"/>
</dbReference>
<dbReference type="PANTHER" id="PTHR43133:SF25">
    <property type="entry name" value="RNA POLYMERASE SIGMA FACTOR RFAY-RELATED"/>
    <property type="match status" value="1"/>
</dbReference>
<comment type="caution">
    <text evidence="7">The sequence shown here is derived from an EMBL/GenBank/DDBJ whole genome shotgun (WGS) entry which is preliminary data.</text>
</comment>
<dbReference type="PANTHER" id="PTHR43133">
    <property type="entry name" value="RNA POLYMERASE ECF-TYPE SIGMA FACTO"/>
    <property type="match status" value="1"/>
</dbReference>
<evidence type="ECO:0000313" key="8">
    <source>
        <dbReference type="Proteomes" id="UP001467690"/>
    </source>
</evidence>
<dbReference type="Pfam" id="PF04542">
    <property type="entry name" value="Sigma70_r2"/>
    <property type="match status" value="1"/>
</dbReference>
<dbReference type="Gene3D" id="1.10.1740.10">
    <property type="match status" value="1"/>
</dbReference>
<dbReference type="InterPro" id="IPR013324">
    <property type="entry name" value="RNA_pol_sigma_r3/r4-like"/>
</dbReference>
<dbReference type="Pfam" id="PF08281">
    <property type="entry name" value="Sigma70_r4_2"/>
    <property type="match status" value="1"/>
</dbReference>
<comment type="similarity">
    <text evidence="1">Belongs to the sigma-70 factor family. ECF subfamily.</text>
</comment>
<keyword evidence="2" id="KW-0805">Transcription regulation</keyword>
<keyword evidence="4" id="KW-0804">Transcription</keyword>
<evidence type="ECO:0000256" key="2">
    <source>
        <dbReference type="ARBA" id="ARBA00023015"/>
    </source>
</evidence>